<sequence>VSAFEGLNRLADATGIQLDLGLADESADFRTELGINAYAGAASTKSEGSAARADNVLGIFR</sequence>
<protein>
    <submittedName>
        <fullName evidence="1">Uncharacterized protein</fullName>
    </submittedName>
</protein>
<organism evidence="1">
    <name type="scientific">marine metagenome</name>
    <dbReference type="NCBI Taxonomy" id="408172"/>
    <lineage>
        <taxon>unclassified sequences</taxon>
        <taxon>metagenomes</taxon>
        <taxon>ecological metagenomes</taxon>
    </lineage>
</organism>
<feature type="non-terminal residue" evidence="1">
    <location>
        <position position="1"/>
    </location>
</feature>
<dbReference type="EMBL" id="UINC01001039">
    <property type="protein sequence ID" value="SUZ68675.1"/>
    <property type="molecule type" value="Genomic_DNA"/>
</dbReference>
<evidence type="ECO:0000313" key="1">
    <source>
        <dbReference type="EMBL" id="SUZ68675.1"/>
    </source>
</evidence>
<name>A0A381PNS7_9ZZZZ</name>
<accession>A0A381PNS7</accession>
<gene>
    <name evidence="1" type="ORF">METZ01_LOCUS21529</name>
</gene>
<dbReference type="AlphaFoldDB" id="A0A381PNS7"/>
<proteinExistence type="predicted"/>
<reference evidence="1" key="1">
    <citation type="submission" date="2018-05" db="EMBL/GenBank/DDBJ databases">
        <authorList>
            <person name="Lanie J.A."/>
            <person name="Ng W.-L."/>
            <person name="Kazmierczak K.M."/>
            <person name="Andrzejewski T.M."/>
            <person name="Davidsen T.M."/>
            <person name="Wayne K.J."/>
            <person name="Tettelin H."/>
            <person name="Glass J.I."/>
            <person name="Rusch D."/>
            <person name="Podicherti R."/>
            <person name="Tsui H.-C.T."/>
            <person name="Winkler M.E."/>
        </authorList>
    </citation>
    <scope>NUCLEOTIDE SEQUENCE</scope>
</reference>